<accession>A0AA49GNT4</accession>
<dbReference type="AlphaFoldDB" id="A0AA49GNT4"/>
<evidence type="ECO:0008006" key="2">
    <source>
        <dbReference type="Google" id="ProtNLM"/>
    </source>
</evidence>
<organism evidence="1">
    <name type="scientific">Roseihalotalea indica</name>
    <dbReference type="NCBI Taxonomy" id="2867963"/>
    <lineage>
        <taxon>Bacteria</taxon>
        <taxon>Pseudomonadati</taxon>
        <taxon>Bacteroidota</taxon>
        <taxon>Cytophagia</taxon>
        <taxon>Cytophagales</taxon>
        <taxon>Catalimonadaceae</taxon>
        <taxon>Roseihalotalea</taxon>
    </lineage>
</organism>
<name>A0AA49GNT4_9BACT</name>
<dbReference type="EMBL" id="CP120682">
    <property type="protein sequence ID" value="WKN37174.1"/>
    <property type="molecule type" value="Genomic_DNA"/>
</dbReference>
<reference evidence="1" key="2">
    <citation type="journal article" date="2024" name="Antonie Van Leeuwenhoek">
        <title>Roseihalotalea indica gen. nov., sp. nov., a halophilic Bacteroidetes from mesopelagic Southwest Indian Ocean with higher carbohydrate metabolic potential.</title>
        <authorList>
            <person name="Chen B."/>
            <person name="Zhang M."/>
            <person name="Lin D."/>
            <person name="Ye J."/>
            <person name="Tang K."/>
        </authorList>
    </citation>
    <scope>NUCLEOTIDE SEQUENCE</scope>
    <source>
        <strain evidence="1">TK19036</strain>
    </source>
</reference>
<gene>
    <name evidence="1" type="ORF">K4G66_00440</name>
</gene>
<sequence>MSLLLIGPIAYAQHWQLIDSLPQTAPHSIAQDLTGRLYIADEQGSITQYSARGDSLRTYHPQSQEPPTLLPWQLLRIQAYFPFQQTLRVLDQNLTEVSAFSIPEPLLANPTLSADQHLWYINSEWILNKYQPVLEQTVLTASLQWYIEPKSSIRLLHEYQNRLYIQVDQEVIVFDLFGNYLARLPADVASPMRFFQEELYYFTDKHLVFINLYTNIVRQLPLPPIKLTDVLVSEERLYAFANQYVYIYSGLSAP</sequence>
<evidence type="ECO:0000313" key="1">
    <source>
        <dbReference type="EMBL" id="WKN37174.1"/>
    </source>
</evidence>
<proteinExistence type="predicted"/>
<reference evidence="1" key="1">
    <citation type="journal article" date="2023" name="Comput. Struct. Biotechnol. J.">
        <title>Discovery of a novel marine Bacteroidetes with a rich repertoire of carbohydrate-active enzymes.</title>
        <authorList>
            <person name="Chen B."/>
            <person name="Liu G."/>
            <person name="Chen Q."/>
            <person name="Wang H."/>
            <person name="Liu L."/>
            <person name="Tang K."/>
        </authorList>
    </citation>
    <scope>NUCLEOTIDE SEQUENCE</scope>
    <source>
        <strain evidence="1">TK19036</strain>
    </source>
</reference>
<protein>
    <recommendedName>
        <fullName evidence="2">6-bladed beta-propeller</fullName>
    </recommendedName>
</protein>